<dbReference type="STRING" id="735517.SAMN05444272_2065"/>
<dbReference type="InterPro" id="IPR007844">
    <property type="entry name" value="AsmA"/>
</dbReference>
<evidence type="ECO:0000256" key="1">
    <source>
        <dbReference type="SAM" id="MobiDB-lite"/>
    </source>
</evidence>
<dbReference type="GO" id="GO:0005886">
    <property type="term" value="C:plasma membrane"/>
    <property type="evidence" value="ECO:0007669"/>
    <property type="project" value="TreeGrafter"/>
</dbReference>
<dbReference type="OrthoDB" id="9816380at2"/>
<dbReference type="PANTHER" id="PTHR30441:SF4">
    <property type="entry name" value="PROTEIN ASMA"/>
    <property type="match status" value="1"/>
</dbReference>
<gene>
    <name evidence="4" type="ORF">SAMN05444272_2065</name>
</gene>
<protein>
    <submittedName>
        <fullName evidence="4">AsmA family protein</fullName>
    </submittedName>
</protein>
<feature type="compositionally biased region" description="Basic and acidic residues" evidence="1">
    <location>
        <begin position="1145"/>
        <end position="1158"/>
    </location>
</feature>
<feature type="domain" description="AsmA" evidence="3">
    <location>
        <begin position="842"/>
        <end position="1004"/>
    </location>
</feature>
<name>A0A1M7GZZ5_9HYPH</name>
<dbReference type="GO" id="GO:0090313">
    <property type="term" value="P:regulation of protein targeting to membrane"/>
    <property type="evidence" value="ECO:0007669"/>
    <property type="project" value="TreeGrafter"/>
</dbReference>
<keyword evidence="5" id="KW-1185">Reference proteome</keyword>
<reference evidence="4 5" key="1">
    <citation type="submission" date="2016-11" db="EMBL/GenBank/DDBJ databases">
        <authorList>
            <person name="Jaros S."/>
            <person name="Januszkiewicz K."/>
            <person name="Wedrychowicz H."/>
        </authorList>
    </citation>
    <scope>NUCLEOTIDE SEQUENCE [LARGE SCALE GENOMIC DNA]</scope>
    <source>
        <strain evidence="4 5">DSM 22153</strain>
    </source>
</reference>
<dbReference type="InterPro" id="IPR052894">
    <property type="entry name" value="AsmA-related"/>
</dbReference>
<evidence type="ECO:0000313" key="5">
    <source>
        <dbReference type="Proteomes" id="UP000186002"/>
    </source>
</evidence>
<dbReference type="EMBL" id="FRBW01000002">
    <property type="protein sequence ID" value="SHM21656.1"/>
    <property type="molecule type" value="Genomic_DNA"/>
</dbReference>
<keyword evidence="2" id="KW-1133">Transmembrane helix</keyword>
<feature type="transmembrane region" description="Helical" evidence="2">
    <location>
        <begin position="6"/>
        <end position="28"/>
    </location>
</feature>
<evidence type="ECO:0000313" key="4">
    <source>
        <dbReference type="EMBL" id="SHM21656.1"/>
    </source>
</evidence>
<evidence type="ECO:0000259" key="3">
    <source>
        <dbReference type="Pfam" id="PF05170"/>
    </source>
</evidence>
<feature type="compositionally biased region" description="Basic and acidic residues" evidence="1">
    <location>
        <begin position="1169"/>
        <end position="1212"/>
    </location>
</feature>
<feature type="domain" description="AsmA" evidence="3">
    <location>
        <begin position="7"/>
        <end position="128"/>
    </location>
</feature>
<feature type="compositionally biased region" description="Polar residues" evidence="1">
    <location>
        <begin position="1283"/>
        <end position="1292"/>
    </location>
</feature>
<proteinExistence type="predicted"/>
<keyword evidence="2" id="KW-0812">Transmembrane</keyword>
<dbReference type="Proteomes" id="UP000186002">
    <property type="component" value="Unassembled WGS sequence"/>
</dbReference>
<feature type="region of interest" description="Disordered" evidence="1">
    <location>
        <begin position="1145"/>
        <end position="1382"/>
    </location>
</feature>
<organism evidence="4 5">
    <name type="scientific">Roseibium suaedae</name>
    <dbReference type="NCBI Taxonomy" id="735517"/>
    <lineage>
        <taxon>Bacteria</taxon>
        <taxon>Pseudomonadati</taxon>
        <taxon>Pseudomonadota</taxon>
        <taxon>Alphaproteobacteria</taxon>
        <taxon>Hyphomicrobiales</taxon>
        <taxon>Stappiaceae</taxon>
        <taxon>Roseibium</taxon>
    </lineage>
</organism>
<feature type="compositionally biased region" description="Basic and acidic residues" evidence="1">
    <location>
        <begin position="1219"/>
        <end position="1254"/>
    </location>
</feature>
<accession>A0A1M7GZZ5</accession>
<sequence length="1382" mass="145785">MGLNSVYITIGVAIILVLVTALVGPFFVDWSMYRSTFESYAERTLGHKVTVLGDADLQLLPSPSVTFTDVRVGEAEDPLLVVSRFQMRIELPPLLKGEIRVLDMELERPHLTLGLDEDGRLDWLTAMGHESALSGLPDDDVAFENVTITDGAVSIIDARNGMTRRLDDANLLVSGRSLAGPFKVDGTLSSEGDPYSLRISTGRRQEDGSIRVKADLTPSNIPVTFSSDGVLAHEEASPVYEGSFSMALLAPAAEGANGWSAKGQFKLDAEELDVPSFDFRYGPEDRTASLEGRANLTLTGAQRFDIRGKANQLDLDRLFGGGPQKPASLPDAVNELTAALSKVPVPDIRGVIALDVPSVVVGGGLVQDARLDLETMLGGWRVARLAARMPGRTTVATDGDLGLLPDVTYRGNLALTSDQPGSFVSWWKGTGDGVSTMQPVSVQGRVSIVPGGAALDDLRLGLDGTSARGGLSYRQPVSGNPEFSLSLDADTLDVDQLETLAGLFPNTAGEGGQPDVSLRVSARQVKLRGAEGRRLELEAGYADGSLRIDRLYADDLAGAQVDVSGQVTNLDSAPEGALSGTLAATDLEGIVSLLRQALPDNVVVGQLAKASDFLVPARFNARLDASAAGDSSDVNVSLDGTAGGVKTSFKGSLKGRVDQWHDADVDGSLHLSGPDGGQIFRQLGFDILPVDDLGQGDLTVTARGRPEDGLDVALQGNAGEAALTADGSLRLMAGKDPVYQLAITAAVPDISPFALLAGHMMPVLSGEIPADLSLDLNGKGTAFTAENVAGTVAGVSADGRLEGDFQPPFGETSRRVKGTFNLSSVDFQDLSEAILGADQWASAGNGSSAWPSSSFGNPLFGNTDLTVDLSAGEMLFDEDVLLENMRTELRLTPGMMRLDGVSGDYAGGKLNGTVAIRRSGAEASVSGHLKLTDAALQSLVWQSAGRSVATGDLNLVADFEGAGRSISAMVSGLTGGGTFQIRQGELRSLSPQAFGLVMRATDAGMDLNEDKIRDLFLSYLDAGSLSFDTLEGALTIVGGRASARNISVDAKDAGIFGSAQVDLNDWTVESDFSLKVDSGENAVTGADPQVGLLFNGPLEAPVRTIDTSPFTAFLTLRAFEQEVERVEKLQSEILERDRLMRELKREKQERDRKAREAELEAQQEADAAAARKEDEARQAEEAAARAKQEALDKATAEEAARKAAREASRKAAEQAARQAAEKAAAEKAAEVEAARQEAERQAAEAAREAEEKLRQQQTTPAGRTSAPAVEETPAEFADRIRSVIQNNANDNSAAGPLRGTEDATGSLPPLDAPQSVEDLLNREFGLPAAGSTDLPPPSQEAREPAPAADASGAVIRPRRPASSAPPRYKTLPNGMVVTYPSN</sequence>
<dbReference type="RefSeq" id="WP_073012630.1">
    <property type="nucleotide sequence ID" value="NZ_FRBW01000002.1"/>
</dbReference>
<dbReference type="Pfam" id="PF05170">
    <property type="entry name" value="AsmA"/>
    <property type="match status" value="2"/>
</dbReference>
<keyword evidence="2" id="KW-0472">Membrane</keyword>
<evidence type="ECO:0000256" key="2">
    <source>
        <dbReference type="SAM" id="Phobius"/>
    </source>
</evidence>
<dbReference type="PANTHER" id="PTHR30441">
    <property type="entry name" value="DUF748 DOMAIN-CONTAINING PROTEIN"/>
    <property type="match status" value="1"/>
</dbReference>